<dbReference type="RefSeq" id="WP_208842586.1">
    <property type="nucleotide sequence ID" value="NZ_CP072133.1"/>
</dbReference>
<dbReference type="KEGG" id="pxi:J5O05_13830"/>
<dbReference type="PIRSF" id="PIRSF020481">
    <property type="entry name" value="BAP"/>
    <property type="match status" value="1"/>
</dbReference>
<proteinExistence type="predicted"/>
<name>A0A975HKG0_9GAMM</name>
<gene>
    <name evidence="1" type="ORF">J5O05_13830</name>
</gene>
<evidence type="ECO:0000313" key="1">
    <source>
        <dbReference type="EMBL" id="QTH70944.1"/>
    </source>
</evidence>
<evidence type="ECO:0000313" key="2">
    <source>
        <dbReference type="Proteomes" id="UP000664904"/>
    </source>
</evidence>
<dbReference type="AlphaFoldDB" id="A0A975HKG0"/>
<sequence>MSDQYLNLASLARPDAIEHLDFESILAARKARFLEFAPDYADALALESDPLSVCLEVESYRELLLRQRINEAVYANLLATAQGSDLAHLGAFYGVERIQNELDDAFRRRIRDSTIASSTAGSAVHYRRRAIASAPAEIRDISVTSPGDGLVEIAVLAKSDFEPQDVVAKVAAAVTSPSVKMLTDTISVFAAQEVTVDVKATIYLKDNVPSSLLNNLKDELLNAWQQELQLGWDLTPSWLSAQLHKQGVHQVILTTPLSMQTMSQHQCAVPGDIDLTLEV</sequence>
<dbReference type="Proteomes" id="UP000664904">
    <property type="component" value="Chromosome"/>
</dbReference>
<protein>
    <submittedName>
        <fullName evidence="1">Baseplate J/gp47 family protein</fullName>
    </submittedName>
</protein>
<reference evidence="1" key="1">
    <citation type="submission" date="2021-03" db="EMBL/GenBank/DDBJ databases">
        <title>Complete Genome of Pseudoalteromonas xiamenensis STKMTI.2, a new potential marine bacterium producing anti-Vibrio compounds.</title>
        <authorList>
            <person name="Handayani D.P."/>
            <person name="Isnansetyo A."/>
            <person name="Istiqomah I."/>
            <person name="Jumina J."/>
        </authorList>
    </citation>
    <scope>NUCLEOTIDE SEQUENCE</scope>
    <source>
        <strain evidence="1">STKMTI.2</strain>
    </source>
</reference>
<dbReference type="EMBL" id="CP072133">
    <property type="protein sequence ID" value="QTH70944.1"/>
    <property type="molecule type" value="Genomic_DNA"/>
</dbReference>
<organism evidence="1 2">
    <name type="scientific">Pseudoalteromonas xiamenensis</name>
    <dbReference type="NCBI Taxonomy" id="882626"/>
    <lineage>
        <taxon>Bacteria</taxon>
        <taxon>Pseudomonadati</taxon>
        <taxon>Pseudomonadota</taxon>
        <taxon>Gammaproteobacteria</taxon>
        <taxon>Alteromonadales</taxon>
        <taxon>Pseudoalteromonadaceae</taxon>
        <taxon>Pseudoalteromonas</taxon>
    </lineage>
</organism>
<accession>A0A975HKG0</accession>
<keyword evidence="2" id="KW-1185">Reference proteome</keyword>
<dbReference type="InterPro" id="IPR014507">
    <property type="entry name" value="Baseplate_assembly_J_pred"/>
</dbReference>